<accession>A0AAN1PLP4</accession>
<evidence type="ECO:0000313" key="1">
    <source>
        <dbReference type="EMBL" id="AXX58907.1"/>
    </source>
</evidence>
<name>A0AAN1PLP4_VIBVL</name>
<sequence>MPLTLMIFYGFLSICRYFAHIFHGDVDVKIVKIDRWFRLFGLGKSKNEIKVI</sequence>
<organism evidence="1 2">
    <name type="scientific">Vibrio vulnificus</name>
    <dbReference type="NCBI Taxonomy" id="672"/>
    <lineage>
        <taxon>Bacteria</taxon>
        <taxon>Pseudomonadati</taxon>
        <taxon>Pseudomonadota</taxon>
        <taxon>Gammaproteobacteria</taxon>
        <taxon>Vibrionales</taxon>
        <taxon>Vibrionaceae</taxon>
        <taxon>Vibrio</taxon>
    </lineage>
</organism>
<dbReference type="Proteomes" id="UP000263418">
    <property type="component" value="Chromosome 1"/>
</dbReference>
<evidence type="ECO:0000313" key="2">
    <source>
        <dbReference type="Proteomes" id="UP000263418"/>
    </source>
</evidence>
<dbReference type="EMBL" id="CP019290">
    <property type="protein sequence ID" value="AXX58907.1"/>
    <property type="molecule type" value="Genomic_DNA"/>
</dbReference>
<gene>
    <name evidence="1" type="ORF">FORC53_0568</name>
</gene>
<proteinExistence type="predicted"/>
<dbReference type="AlphaFoldDB" id="A0AAN1PLP4"/>
<protein>
    <submittedName>
        <fullName evidence="1">Uncharacterized protein</fullName>
    </submittedName>
</protein>
<reference evidence="1 2" key="1">
    <citation type="submission" date="2017-01" db="EMBL/GenBank/DDBJ databases">
        <title>Complete Genome Sequence of Vibrio vulnificus FORC_053.</title>
        <authorList>
            <consortium name="Food-borne Pathogen Omics Research Center"/>
            <person name="Chung H.Y."/>
            <person name="Na E.J."/>
            <person name="Song J.S."/>
            <person name="Kim H."/>
            <person name="Lee J.-H."/>
            <person name="Ryu S."/>
            <person name="Choi S.H."/>
        </authorList>
    </citation>
    <scope>NUCLEOTIDE SEQUENCE [LARGE SCALE GENOMIC DNA]</scope>
    <source>
        <strain evidence="1 2">FORC_053</strain>
    </source>
</reference>